<sequence length="80" mass="9049">MARYFIDLHDGATFVRDTVGFDLADEAEARERLVRIMAKIAQGLTPAADRQDFLAVVRDDQRQVILRAHLSLDIERVAVP</sequence>
<gene>
    <name evidence="2" type="ORF">IFDJLNFL_4476</name>
    <name evidence="3" type="ORF">MTDSW087_00574</name>
</gene>
<feature type="domain" description="DUF6894" evidence="1">
    <location>
        <begin position="3"/>
        <end position="70"/>
    </location>
</feature>
<proteinExistence type="predicted"/>
<accession>A0A564FS34</accession>
<dbReference type="RefSeq" id="WP_144759934.1">
    <property type="nucleotide sequence ID" value="NZ_BPQI01000155.1"/>
</dbReference>
<keyword evidence="5" id="KW-1185">Reference proteome</keyword>
<dbReference type="EMBL" id="CABFVH010000002">
    <property type="protein sequence ID" value="VUF10902.1"/>
    <property type="molecule type" value="Genomic_DNA"/>
</dbReference>
<evidence type="ECO:0000259" key="1">
    <source>
        <dbReference type="Pfam" id="PF21834"/>
    </source>
</evidence>
<dbReference type="AlphaFoldDB" id="A0A564FS34"/>
<dbReference type="Proteomes" id="UP001055303">
    <property type="component" value="Unassembled WGS sequence"/>
</dbReference>
<reference evidence="2" key="3">
    <citation type="submission" date="2021-08" db="EMBL/GenBank/DDBJ databases">
        <authorList>
            <person name="Tani A."/>
            <person name="Ola A."/>
            <person name="Ogura Y."/>
            <person name="Katsura K."/>
            <person name="Hayashi T."/>
        </authorList>
    </citation>
    <scope>NUCLEOTIDE SEQUENCE</scope>
    <source>
        <strain evidence="2">DSM 22415</strain>
    </source>
</reference>
<dbReference type="Proteomes" id="UP000401717">
    <property type="component" value="Unassembled WGS sequence"/>
</dbReference>
<name>A0A564FS34_9HYPH</name>
<evidence type="ECO:0000313" key="2">
    <source>
        <dbReference type="EMBL" id="GJD58555.1"/>
    </source>
</evidence>
<protein>
    <recommendedName>
        <fullName evidence="1">DUF6894 domain-containing protein</fullName>
    </recommendedName>
</protein>
<dbReference type="OrthoDB" id="8094360at2"/>
<dbReference type="InterPro" id="IPR054189">
    <property type="entry name" value="DUF6894"/>
</dbReference>
<organism evidence="3 4">
    <name type="scientific">Methylobacterium dankookense</name>
    <dbReference type="NCBI Taxonomy" id="560405"/>
    <lineage>
        <taxon>Bacteria</taxon>
        <taxon>Pseudomonadati</taxon>
        <taxon>Pseudomonadota</taxon>
        <taxon>Alphaproteobacteria</taxon>
        <taxon>Hyphomicrobiales</taxon>
        <taxon>Methylobacteriaceae</taxon>
        <taxon>Methylobacterium</taxon>
    </lineage>
</organism>
<reference evidence="3 4" key="1">
    <citation type="submission" date="2019-06" db="EMBL/GenBank/DDBJ databases">
        <authorList>
            <person name="Rodrigo-Torres L."/>
            <person name="Arahal R. D."/>
            <person name="Lucena T."/>
        </authorList>
    </citation>
    <scope>NUCLEOTIDE SEQUENCE [LARGE SCALE GENOMIC DNA]</scope>
    <source>
        <strain evidence="3 4">SW08-7</strain>
    </source>
</reference>
<dbReference type="Pfam" id="PF21834">
    <property type="entry name" value="DUF6894"/>
    <property type="match status" value="1"/>
</dbReference>
<evidence type="ECO:0000313" key="3">
    <source>
        <dbReference type="EMBL" id="VUF10902.1"/>
    </source>
</evidence>
<reference evidence="2" key="2">
    <citation type="journal article" date="2021" name="Front. Microbiol.">
        <title>Comprehensive Comparative Genomics and Phenotyping of Methylobacterium Species.</title>
        <authorList>
            <person name="Alessa O."/>
            <person name="Ogura Y."/>
            <person name="Fujitani Y."/>
            <person name="Takami H."/>
            <person name="Hayashi T."/>
            <person name="Sahin N."/>
            <person name="Tani A."/>
        </authorList>
    </citation>
    <scope>NUCLEOTIDE SEQUENCE</scope>
    <source>
        <strain evidence="2">DSM 22415</strain>
    </source>
</reference>
<dbReference type="EMBL" id="BPQI01000155">
    <property type="protein sequence ID" value="GJD58555.1"/>
    <property type="molecule type" value="Genomic_DNA"/>
</dbReference>
<evidence type="ECO:0000313" key="5">
    <source>
        <dbReference type="Proteomes" id="UP001055303"/>
    </source>
</evidence>
<evidence type="ECO:0000313" key="4">
    <source>
        <dbReference type="Proteomes" id="UP000401717"/>
    </source>
</evidence>